<dbReference type="Proteomes" id="UP000661025">
    <property type="component" value="Unassembled WGS sequence"/>
</dbReference>
<dbReference type="GeneID" id="79927818"/>
<evidence type="ECO:0000313" key="1">
    <source>
        <dbReference type="EMBL" id="MBD9730139.1"/>
    </source>
</evidence>
<protein>
    <submittedName>
        <fullName evidence="1">Uncharacterized protein</fullName>
    </submittedName>
</protein>
<reference evidence="1" key="1">
    <citation type="submission" date="2020-09" db="EMBL/GenBank/DDBJ databases">
        <title>Streptomyces canutascabiei sp. nov., which causes potato common scab and is distributed across the world.</title>
        <authorList>
            <person name="Nguyen H.P."/>
            <person name="Weisberg A.J."/>
            <person name="Chang J.H."/>
            <person name="Clarke C.R."/>
        </authorList>
    </citation>
    <scope>NUCLEOTIDE SEQUENCE</scope>
    <source>
        <strain evidence="1">ID-01-6.2a</strain>
    </source>
</reference>
<comment type="caution">
    <text evidence="1">The sequence shown here is derived from an EMBL/GenBank/DDBJ whole genome shotgun (WGS) entry which is preliminary data.</text>
</comment>
<gene>
    <name evidence="1" type="ORF">IHE70_44700</name>
</gene>
<dbReference type="EMBL" id="JACYXT010000040">
    <property type="protein sequence ID" value="MBD9730139.1"/>
    <property type="molecule type" value="Genomic_DNA"/>
</dbReference>
<name>A0A927QS42_9ACTN</name>
<dbReference type="AlphaFoldDB" id="A0A927QS42"/>
<evidence type="ECO:0000313" key="2">
    <source>
        <dbReference type="Proteomes" id="UP000661025"/>
    </source>
</evidence>
<sequence length="165" mass="17170">MAGSLLAGLLVPVAGATPAQSAAGSRLAVEGCSHKTDNRSPDNWTSAEWKICVGNYSGPHGEVDAQCSAGQTIGWNKSPCQISGQFEIRKGQEVIKSGGLHIGVPLDGINTARPFRFVCQGHGQYTFTTSGVSATLMVHSSGGSYPRPNYQSVNIADATATVTMC</sequence>
<accession>A0A927QS42</accession>
<organism evidence="1 2">
    <name type="scientific">Streptomyces caniscabiei</name>
    <dbReference type="NCBI Taxonomy" id="2746961"/>
    <lineage>
        <taxon>Bacteria</taxon>
        <taxon>Bacillati</taxon>
        <taxon>Actinomycetota</taxon>
        <taxon>Actinomycetes</taxon>
        <taxon>Kitasatosporales</taxon>
        <taxon>Streptomycetaceae</taxon>
        <taxon>Streptomyces</taxon>
    </lineage>
</organism>
<proteinExistence type="predicted"/>
<dbReference type="RefSeq" id="WP_192366113.1">
    <property type="nucleotide sequence ID" value="NZ_CP119182.1"/>
</dbReference>